<dbReference type="GO" id="GO:0003735">
    <property type="term" value="F:structural constituent of ribosome"/>
    <property type="evidence" value="ECO:0007669"/>
    <property type="project" value="InterPro"/>
</dbReference>
<reference evidence="6" key="1">
    <citation type="submission" date="2018-05" db="EMBL/GenBank/DDBJ databases">
        <authorList>
            <person name="Lanie J.A."/>
            <person name="Ng W.-L."/>
            <person name="Kazmierczak K.M."/>
            <person name="Andrzejewski T.M."/>
            <person name="Davidsen T.M."/>
            <person name="Wayne K.J."/>
            <person name="Tettelin H."/>
            <person name="Glass J.I."/>
            <person name="Rusch D."/>
            <person name="Podicherti R."/>
            <person name="Tsui H.-C.T."/>
            <person name="Winkler M.E."/>
        </authorList>
    </citation>
    <scope>NUCLEOTIDE SEQUENCE</scope>
</reference>
<dbReference type="InterPro" id="IPR000266">
    <property type="entry name" value="Ribosomal_uS17"/>
</dbReference>
<dbReference type="NCBIfam" id="TIGR03635">
    <property type="entry name" value="uS17_bact"/>
    <property type="match status" value="1"/>
</dbReference>
<dbReference type="GO" id="GO:0022627">
    <property type="term" value="C:cytosolic small ribosomal subunit"/>
    <property type="evidence" value="ECO:0007669"/>
    <property type="project" value="TreeGrafter"/>
</dbReference>
<dbReference type="InterPro" id="IPR012340">
    <property type="entry name" value="NA-bd_OB-fold"/>
</dbReference>
<evidence type="ECO:0000256" key="1">
    <source>
        <dbReference type="ARBA" id="ARBA00010254"/>
    </source>
</evidence>
<name>A0A382JKS2_9ZZZZ</name>
<evidence type="ECO:0000256" key="3">
    <source>
        <dbReference type="ARBA" id="ARBA00022884"/>
    </source>
</evidence>
<dbReference type="CDD" id="cd00364">
    <property type="entry name" value="Ribosomal_uS17"/>
    <property type="match status" value="1"/>
</dbReference>
<evidence type="ECO:0000256" key="2">
    <source>
        <dbReference type="ARBA" id="ARBA00022730"/>
    </source>
</evidence>
<dbReference type="PANTHER" id="PTHR10744:SF1">
    <property type="entry name" value="SMALL RIBOSOMAL SUBUNIT PROTEIN US17M"/>
    <property type="match status" value="1"/>
</dbReference>
<dbReference type="PRINTS" id="PR00973">
    <property type="entry name" value="RIBOSOMALS17"/>
</dbReference>
<keyword evidence="2" id="KW-0699">rRNA-binding</keyword>
<dbReference type="GO" id="GO:0019843">
    <property type="term" value="F:rRNA binding"/>
    <property type="evidence" value="ECO:0007669"/>
    <property type="project" value="UniProtKB-KW"/>
</dbReference>
<evidence type="ECO:0000313" key="6">
    <source>
        <dbReference type="EMBL" id="SVC12386.1"/>
    </source>
</evidence>
<dbReference type="NCBIfam" id="NF004123">
    <property type="entry name" value="PRK05610.1"/>
    <property type="match status" value="1"/>
</dbReference>
<keyword evidence="3" id="KW-0694">RNA-binding</keyword>
<dbReference type="AlphaFoldDB" id="A0A382JKS2"/>
<comment type="similarity">
    <text evidence="1">Belongs to the universal ribosomal protein uS17 family.</text>
</comment>
<dbReference type="GO" id="GO:0006412">
    <property type="term" value="P:translation"/>
    <property type="evidence" value="ECO:0007669"/>
    <property type="project" value="InterPro"/>
</dbReference>
<dbReference type="Gene3D" id="2.40.50.140">
    <property type="entry name" value="Nucleic acid-binding proteins"/>
    <property type="match status" value="1"/>
</dbReference>
<evidence type="ECO:0000256" key="4">
    <source>
        <dbReference type="ARBA" id="ARBA00022980"/>
    </source>
</evidence>
<proteinExistence type="inferred from homology"/>
<dbReference type="HAMAP" id="MF_01345_B">
    <property type="entry name" value="Ribosomal_uS17_B"/>
    <property type="match status" value="1"/>
</dbReference>
<gene>
    <name evidence="6" type="ORF">METZ01_LOCUS265240</name>
</gene>
<dbReference type="InterPro" id="IPR019984">
    <property type="entry name" value="Ribosomal_uS17_bact/chlr"/>
</dbReference>
<dbReference type="PANTHER" id="PTHR10744">
    <property type="entry name" value="40S RIBOSOMAL PROTEIN S11 FAMILY MEMBER"/>
    <property type="match status" value="1"/>
</dbReference>
<dbReference type="EMBL" id="UINC01074816">
    <property type="protein sequence ID" value="SVC12386.1"/>
    <property type="molecule type" value="Genomic_DNA"/>
</dbReference>
<dbReference type="SUPFAM" id="SSF50249">
    <property type="entry name" value="Nucleic acid-binding proteins"/>
    <property type="match status" value="1"/>
</dbReference>
<organism evidence="6">
    <name type="scientific">marine metagenome</name>
    <dbReference type="NCBI Taxonomy" id="408172"/>
    <lineage>
        <taxon>unclassified sequences</taxon>
        <taxon>metagenomes</taxon>
        <taxon>ecological metagenomes</taxon>
    </lineage>
</organism>
<sequence length="97" mass="11317">MVADEQVMSKAKTRGRGREEVGVVLSDGMDKTIVVRVERASAHPLYRKVVRVRRKFVAHDEKNDCRTGDRVRIVECRPMSRRKRWRVAEVMERAPRA</sequence>
<evidence type="ECO:0000256" key="5">
    <source>
        <dbReference type="ARBA" id="ARBA00023274"/>
    </source>
</evidence>
<evidence type="ECO:0008006" key="7">
    <source>
        <dbReference type="Google" id="ProtNLM"/>
    </source>
</evidence>
<keyword evidence="5" id="KW-0687">Ribonucleoprotein</keyword>
<protein>
    <recommendedName>
        <fullName evidence="7">30S ribosomal protein S17</fullName>
    </recommendedName>
</protein>
<dbReference type="Pfam" id="PF00366">
    <property type="entry name" value="Ribosomal_S17"/>
    <property type="match status" value="1"/>
</dbReference>
<keyword evidence="4" id="KW-0689">Ribosomal protein</keyword>
<accession>A0A382JKS2</accession>